<feature type="transmembrane region" description="Helical" evidence="1">
    <location>
        <begin position="22"/>
        <end position="48"/>
    </location>
</feature>
<accession>A0A0R1WP13</accession>
<protein>
    <submittedName>
        <fullName evidence="2">Uncharacterized protein</fullName>
    </submittedName>
</protein>
<organism evidence="2 3">
    <name type="scientific">Companilactobacillus nantensis DSM 16982</name>
    <dbReference type="NCBI Taxonomy" id="1423774"/>
    <lineage>
        <taxon>Bacteria</taxon>
        <taxon>Bacillati</taxon>
        <taxon>Bacillota</taxon>
        <taxon>Bacilli</taxon>
        <taxon>Lactobacillales</taxon>
        <taxon>Lactobacillaceae</taxon>
        <taxon>Companilactobacillus</taxon>
    </lineage>
</organism>
<dbReference type="AlphaFoldDB" id="A0A0R1WP13"/>
<keyword evidence="3" id="KW-1185">Reference proteome</keyword>
<dbReference type="EMBL" id="AZFV01000009">
    <property type="protein sequence ID" value="KRM17449.1"/>
    <property type="molecule type" value="Genomic_DNA"/>
</dbReference>
<proteinExistence type="predicted"/>
<evidence type="ECO:0000313" key="3">
    <source>
        <dbReference type="Proteomes" id="UP000051302"/>
    </source>
</evidence>
<dbReference type="PATRIC" id="fig|1423774.3.peg.2746"/>
<sequence>MFVISTFVTITTEPGELTFNNLLLILLMYVVYSQMWLAVAAYGMVGYIREQVFHKQAKWYKTKRYQ</sequence>
<keyword evidence="1" id="KW-1133">Transmembrane helix</keyword>
<keyword evidence="1" id="KW-0812">Transmembrane</keyword>
<dbReference type="STRING" id="1423774.FD31_GL002639"/>
<gene>
    <name evidence="2" type="ORF">FD31_GL002639</name>
</gene>
<keyword evidence="1" id="KW-0472">Membrane</keyword>
<name>A0A0R1WP13_9LACO</name>
<dbReference type="Proteomes" id="UP000051302">
    <property type="component" value="Unassembled WGS sequence"/>
</dbReference>
<reference evidence="2 3" key="1">
    <citation type="journal article" date="2015" name="Genome Announc.">
        <title>Expanding the biotechnology potential of lactobacilli through comparative genomics of 213 strains and associated genera.</title>
        <authorList>
            <person name="Sun Z."/>
            <person name="Harris H.M."/>
            <person name="McCann A."/>
            <person name="Guo C."/>
            <person name="Argimon S."/>
            <person name="Zhang W."/>
            <person name="Yang X."/>
            <person name="Jeffery I.B."/>
            <person name="Cooney J.C."/>
            <person name="Kagawa T.F."/>
            <person name="Liu W."/>
            <person name="Song Y."/>
            <person name="Salvetti E."/>
            <person name="Wrobel A."/>
            <person name="Rasinkangas P."/>
            <person name="Parkhill J."/>
            <person name="Rea M.C."/>
            <person name="O'Sullivan O."/>
            <person name="Ritari J."/>
            <person name="Douillard F.P."/>
            <person name="Paul Ross R."/>
            <person name="Yang R."/>
            <person name="Briner A.E."/>
            <person name="Felis G.E."/>
            <person name="de Vos W.M."/>
            <person name="Barrangou R."/>
            <person name="Klaenhammer T.R."/>
            <person name="Caufield P.W."/>
            <person name="Cui Y."/>
            <person name="Zhang H."/>
            <person name="O'Toole P.W."/>
        </authorList>
    </citation>
    <scope>NUCLEOTIDE SEQUENCE [LARGE SCALE GENOMIC DNA]</scope>
    <source>
        <strain evidence="2 3">DSM 16982</strain>
    </source>
</reference>
<comment type="caution">
    <text evidence="2">The sequence shown here is derived from an EMBL/GenBank/DDBJ whole genome shotgun (WGS) entry which is preliminary data.</text>
</comment>
<evidence type="ECO:0000313" key="2">
    <source>
        <dbReference type="EMBL" id="KRM17449.1"/>
    </source>
</evidence>
<evidence type="ECO:0000256" key="1">
    <source>
        <dbReference type="SAM" id="Phobius"/>
    </source>
</evidence>